<comment type="function">
    <text evidence="2">Catalyzes the formation of N(4)-acetylcytidine (ac(4)C) at the wobble position of elongator tRNA(Met), using acetate and ATP as substrates. First activates an acetate ion to form acetyladenylate (Ac-AMP) and then transfers the acetyl group to tRNA to form ac(4)C34.</text>
</comment>
<reference evidence="3 4" key="1">
    <citation type="submission" date="2018-11" db="EMBL/GenBank/DDBJ databases">
        <title>Genomic Encyclopedia of Type Strains, Phase IV (KMG-IV): sequencing the most valuable type-strain genomes for metagenomic binning, comparative biology and taxonomic classification.</title>
        <authorList>
            <person name="Goeker M."/>
        </authorList>
    </citation>
    <scope>NUCLEOTIDE SEQUENCE [LARGE SCALE GENOMIC DNA]</scope>
    <source>
        <strain evidence="3 4">DSM 26537</strain>
    </source>
</reference>
<keyword evidence="2" id="KW-0436">Ligase</keyword>
<dbReference type="EMBL" id="RJVG01000003">
    <property type="protein sequence ID" value="ROR29445.1"/>
    <property type="molecule type" value="Genomic_DNA"/>
</dbReference>
<feature type="binding site" evidence="2">
    <location>
        <begin position="191"/>
        <end position="192"/>
    </location>
    <ligand>
        <name>ATP</name>
        <dbReference type="ChEBI" id="CHEBI:30616"/>
    </ligand>
</feature>
<sequence>MKVVGLITEYNPFHYGHQLHIEEAKRVTGADYVIVVMSGNFVQRGTPALMDKYLRTQIALGQGADIVIELPVCYATASAEAFALGAISILDKIGIVDSLCFGSECGDVHKLGIIADILLNEPPEFKNRLGKLLKSGITYPAARSQALIDIYGSVDTDTSSLLNSPNNILGIEYIKAIHSLDSKIIPYTIKRISTGYHDLTLDTKISSASAIRTSISNTDSLSFIQPNVPTDVYRILEKYFNKTLPIYEDDFSLLLQYKLLLENPSGLSEYQDVSSELAKRIYQLRKDTYSFSDLSLAIKTKQITLTRVYRSLLHILLNMKVKYFNEFNCNGYSQYARLLGFKKEASKLIRIIKDMDTIPVITKVADADKSLSELGNIMLAQDIFAADLYNQIIYEKYKARQHNEYTKGVIIKD</sequence>
<dbReference type="HAMAP" id="MF_01539">
    <property type="entry name" value="TmcAL"/>
    <property type="match status" value="1"/>
</dbReference>
<dbReference type="GO" id="GO:0005737">
    <property type="term" value="C:cytoplasm"/>
    <property type="evidence" value="ECO:0007669"/>
    <property type="project" value="UniProtKB-SubCell"/>
</dbReference>
<evidence type="ECO:0000256" key="2">
    <source>
        <dbReference type="HAMAP-Rule" id="MF_01539"/>
    </source>
</evidence>
<dbReference type="PANTHER" id="PTHR37825:SF1">
    <property type="entry name" value="TRNA(MET) CYTIDINE ACETATE LIGASE"/>
    <property type="match status" value="1"/>
</dbReference>
<protein>
    <recommendedName>
        <fullName evidence="2">tRNA(Met) cytidine acetate ligase</fullName>
        <ecNumber evidence="2">6.3.4.-</ecNumber>
    </recommendedName>
</protein>
<organism evidence="3 4">
    <name type="scientific">Mobilisporobacter senegalensis</name>
    <dbReference type="NCBI Taxonomy" id="1329262"/>
    <lineage>
        <taxon>Bacteria</taxon>
        <taxon>Bacillati</taxon>
        <taxon>Bacillota</taxon>
        <taxon>Clostridia</taxon>
        <taxon>Lachnospirales</taxon>
        <taxon>Lachnospiraceae</taxon>
        <taxon>Mobilisporobacter</taxon>
    </lineage>
</organism>
<dbReference type="Gene3D" id="3.40.50.620">
    <property type="entry name" value="HUPs"/>
    <property type="match status" value="1"/>
</dbReference>
<name>A0A3N1XS33_9FIRM</name>
<gene>
    <name evidence="2" type="primary">tmcAL</name>
    <name evidence="3" type="ORF">EDD66_103383</name>
</gene>
<dbReference type="AlphaFoldDB" id="A0A3N1XS33"/>
<dbReference type="GO" id="GO:0005524">
    <property type="term" value="F:ATP binding"/>
    <property type="evidence" value="ECO:0007669"/>
    <property type="project" value="UniProtKB-KW"/>
</dbReference>
<dbReference type="OrthoDB" id="9769796at2"/>
<keyword evidence="2" id="KW-0694">RNA-binding</keyword>
<dbReference type="Proteomes" id="UP000273083">
    <property type="component" value="Unassembled WGS sequence"/>
</dbReference>
<feature type="binding site" evidence="2">
    <location>
        <position position="166"/>
    </location>
    <ligand>
        <name>ATP</name>
        <dbReference type="ChEBI" id="CHEBI:30616"/>
    </ligand>
</feature>
<evidence type="ECO:0000313" key="4">
    <source>
        <dbReference type="Proteomes" id="UP000273083"/>
    </source>
</evidence>
<accession>A0A3N1XS33</accession>
<dbReference type="NCBIfam" id="NF010191">
    <property type="entry name" value="PRK13670.1"/>
    <property type="match status" value="1"/>
</dbReference>
<comment type="caution">
    <text evidence="3">The sequence shown here is derived from an EMBL/GenBank/DDBJ whole genome shotgun (WGS) entry which is preliminary data.</text>
</comment>
<dbReference type="GO" id="GO:0016740">
    <property type="term" value="F:transferase activity"/>
    <property type="evidence" value="ECO:0007669"/>
    <property type="project" value="UniProtKB-KW"/>
</dbReference>
<feature type="binding site" evidence="2">
    <location>
        <begin position="7"/>
        <end position="20"/>
    </location>
    <ligand>
        <name>ATP</name>
        <dbReference type="ChEBI" id="CHEBI:30616"/>
    </ligand>
</feature>
<feature type="binding site" evidence="2">
    <location>
        <position position="102"/>
    </location>
    <ligand>
        <name>ATP</name>
        <dbReference type="ChEBI" id="CHEBI:30616"/>
    </ligand>
</feature>
<dbReference type="GO" id="GO:0016879">
    <property type="term" value="F:ligase activity, forming carbon-nitrogen bonds"/>
    <property type="evidence" value="ECO:0007669"/>
    <property type="project" value="UniProtKB-UniRule"/>
</dbReference>
<dbReference type="Pfam" id="PF05636">
    <property type="entry name" value="HIGH_NTase1"/>
    <property type="match status" value="1"/>
</dbReference>
<dbReference type="PANTHER" id="PTHR37825">
    <property type="entry name" value="TRNA(MET) CYTIDINE ACETATE LIGASE"/>
    <property type="match status" value="1"/>
</dbReference>
<evidence type="ECO:0000313" key="3">
    <source>
        <dbReference type="EMBL" id="ROR29445.1"/>
    </source>
</evidence>
<dbReference type="EC" id="6.3.4.-" evidence="2"/>
<keyword evidence="1 2" id="KW-0819">tRNA processing</keyword>
<dbReference type="GO" id="GO:0006400">
    <property type="term" value="P:tRNA modification"/>
    <property type="evidence" value="ECO:0007669"/>
    <property type="project" value="UniProtKB-UniRule"/>
</dbReference>
<comment type="similarity">
    <text evidence="2">Belongs to the TmcAL family.</text>
</comment>
<dbReference type="InterPro" id="IPR014729">
    <property type="entry name" value="Rossmann-like_a/b/a_fold"/>
</dbReference>
<evidence type="ECO:0000256" key="1">
    <source>
        <dbReference type="ARBA" id="ARBA00022694"/>
    </source>
</evidence>
<dbReference type="SUPFAM" id="SSF52374">
    <property type="entry name" value="Nucleotidylyl transferase"/>
    <property type="match status" value="1"/>
</dbReference>
<keyword evidence="2" id="KW-0820">tRNA-binding</keyword>
<keyword evidence="2" id="KW-0067">ATP-binding</keyword>
<dbReference type="RefSeq" id="WP_123608880.1">
    <property type="nucleotide sequence ID" value="NZ_RJVG01000003.1"/>
</dbReference>
<dbReference type="GO" id="GO:0000049">
    <property type="term" value="F:tRNA binding"/>
    <property type="evidence" value="ECO:0007669"/>
    <property type="project" value="UniProtKB-KW"/>
</dbReference>
<keyword evidence="4" id="KW-1185">Reference proteome</keyword>
<comment type="catalytic activity">
    <reaction evidence="2">
        <text>cytidine(34) in elongator tRNA(Met) + acetate + ATP = N(4)-acetylcytidine(34) in elongator tRNA(Met) + AMP + diphosphate</text>
        <dbReference type="Rhea" id="RHEA:58144"/>
        <dbReference type="Rhea" id="RHEA-COMP:10693"/>
        <dbReference type="Rhea" id="RHEA-COMP:10694"/>
        <dbReference type="ChEBI" id="CHEBI:30089"/>
        <dbReference type="ChEBI" id="CHEBI:30616"/>
        <dbReference type="ChEBI" id="CHEBI:33019"/>
        <dbReference type="ChEBI" id="CHEBI:74900"/>
        <dbReference type="ChEBI" id="CHEBI:82748"/>
        <dbReference type="ChEBI" id="CHEBI:456215"/>
    </reaction>
</comment>
<dbReference type="InterPro" id="IPR008513">
    <property type="entry name" value="tRNA(Met)_cyd_acetate_ligase"/>
</dbReference>
<comment type="subcellular location">
    <subcellularLocation>
        <location evidence="2">Cytoplasm</location>
    </subcellularLocation>
</comment>
<keyword evidence="3" id="KW-0808">Transferase</keyword>
<keyword evidence="2" id="KW-0963">Cytoplasm</keyword>
<keyword evidence="2" id="KW-0547">Nucleotide-binding</keyword>
<proteinExistence type="inferred from homology"/>